<feature type="region of interest" description="Disordered" evidence="1">
    <location>
        <begin position="108"/>
        <end position="130"/>
    </location>
</feature>
<proteinExistence type="predicted"/>
<gene>
    <name evidence="2" type="ORF">HBR001_LOCUS9029</name>
</gene>
<dbReference type="EMBL" id="CANTFL010001471">
    <property type="protein sequence ID" value="CAI5742534.1"/>
    <property type="molecule type" value="Genomic_DNA"/>
</dbReference>
<feature type="compositionally biased region" description="Basic and acidic residues" evidence="1">
    <location>
        <begin position="200"/>
        <end position="211"/>
    </location>
</feature>
<feature type="region of interest" description="Disordered" evidence="1">
    <location>
        <begin position="200"/>
        <end position="253"/>
    </location>
</feature>
<feature type="compositionally biased region" description="Low complexity" evidence="1">
    <location>
        <begin position="223"/>
        <end position="251"/>
    </location>
</feature>
<evidence type="ECO:0000256" key="1">
    <source>
        <dbReference type="SAM" id="MobiDB-lite"/>
    </source>
</evidence>
<dbReference type="Proteomes" id="UP001162031">
    <property type="component" value="Unassembled WGS sequence"/>
</dbReference>
<comment type="caution">
    <text evidence="2">The sequence shown here is derived from an EMBL/GenBank/DDBJ whole genome shotgun (WGS) entry which is preliminary data.</text>
</comment>
<feature type="compositionally biased region" description="Low complexity" evidence="1">
    <location>
        <begin position="119"/>
        <end position="130"/>
    </location>
</feature>
<organism evidence="2 3">
    <name type="scientific">Hyaloperonospora brassicae</name>
    <name type="common">Brassica downy mildew</name>
    <name type="synonym">Peronospora brassicae</name>
    <dbReference type="NCBI Taxonomy" id="162125"/>
    <lineage>
        <taxon>Eukaryota</taxon>
        <taxon>Sar</taxon>
        <taxon>Stramenopiles</taxon>
        <taxon>Oomycota</taxon>
        <taxon>Peronosporomycetes</taxon>
        <taxon>Peronosporales</taxon>
        <taxon>Peronosporaceae</taxon>
        <taxon>Hyaloperonospora</taxon>
    </lineage>
</organism>
<name>A0AAV0V4C8_HYABA</name>
<reference evidence="2" key="1">
    <citation type="submission" date="2022-12" db="EMBL/GenBank/DDBJ databases">
        <authorList>
            <person name="Webb A."/>
        </authorList>
    </citation>
    <scope>NUCLEOTIDE SEQUENCE</scope>
    <source>
        <strain evidence="2">Hp1</strain>
    </source>
</reference>
<evidence type="ECO:0000313" key="2">
    <source>
        <dbReference type="EMBL" id="CAI5742534.1"/>
    </source>
</evidence>
<keyword evidence="3" id="KW-1185">Reference proteome</keyword>
<protein>
    <submittedName>
        <fullName evidence="2">Uncharacterized protein</fullName>
    </submittedName>
</protein>
<dbReference type="AlphaFoldDB" id="A0AAV0V4C8"/>
<accession>A0AAV0V4C8</accession>
<sequence>MQHLQGEKGQVDGLLQLLRAKLEDVEEENFDLRASMALFETETRLESDKRERAMQIQVTALESELAFLSEKLQTVERVKQRATREVEALQQKQLVEAKRRDAERRLRATKRRKQVTAIPASQTSTATTPLSQQLQQQLSVSVADTGVQTELDLHEARESDSSRSSRAVLKASNARVVSRLLTGPSRDLLTLLHGALAAERAQDGAVNERHTSQKSSGRKNPHSNNSNSSSSSPTQFLQSSLGHSSSNESLQCSPTCATGGASAGLVFSQSVFSQVTTRPIAPQASSMPSTELLETTQALQKTAATDRAKELYDVMGKMLSGDVSVVALAPVFVKYFAAWKELERPVLCSVLRVLYAVMHHSADFQRFLLVASAPFGATVSLNAGYQSGAGSVEHPRIALSGLRFSSLGEYLSARAERVSVAQNDLLELSETESTTAHNELRHKLMGALCRVIEGNIKEAAVVMDSLRVLCVWADLAFAHYSALVPDFKPLLASKSIPCILMTAESDLTVKAQALSLLSQLLRVPEVFAEVKIESKQSLLFHRCAKMLSCNKSDLSMEKACNMRAFQHEIVKVFWTAVTSFPSEGIRFVLESTYGPYSDVDGHRSILYHLVQLLDQETFEARTSGDNGVVQELVSDRIRWGLTQDAFALLGLLSRYVDLQIELGGDGHVQSFLAVLSFLSNLTHEDVQMDSVVVSARALIALMTLSG</sequence>
<evidence type="ECO:0000313" key="3">
    <source>
        <dbReference type="Proteomes" id="UP001162031"/>
    </source>
</evidence>